<keyword evidence="1" id="KW-0479">Metal-binding</keyword>
<gene>
    <name evidence="4" type="ORF">RND81_10G017300</name>
</gene>
<feature type="compositionally biased region" description="Basic and acidic residues" evidence="2">
    <location>
        <begin position="138"/>
        <end position="153"/>
    </location>
</feature>
<dbReference type="PANTHER" id="PTHR47592:SF29">
    <property type="entry name" value="ZINC FINGER, CCHC-TYPE"/>
    <property type="match status" value="1"/>
</dbReference>
<evidence type="ECO:0000313" key="5">
    <source>
        <dbReference type="Proteomes" id="UP001443914"/>
    </source>
</evidence>
<evidence type="ECO:0000313" key="4">
    <source>
        <dbReference type="EMBL" id="KAK9681641.1"/>
    </source>
</evidence>
<proteinExistence type="predicted"/>
<sequence length="256" mass="29565">MSNINDMSSKFGKLEKFDGVDFRCWQRKMHFLLKTLKVVYVLSTPRPDERDDEMLEEARKRNKWENDDNIYRGHVLNEEDASSKKFLVVNFMNYKMSDSRPYYRKLPPLWNDFKHMLKHKKEELSLIQLGGHLRIEESLRDQEGNKPKNKETKGSSSINMMEEGESSIRNKGKKCPFENTKNGPNKRPKGACSICGKSGHFKRDCQVGRGKKGTNANRSWQGSKDQTSPTHQGQILDCGLNSVKNDVPLISKAFYV</sequence>
<protein>
    <recommendedName>
        <fullName evidence="3">CCHC-type domain-containing protein</fullName>
    </recommendedName>
</protein>
<comment type="caution">
    <text evidence="4">The sequence shown here is derived from an EMBL/GenBank/DDBJ whole genome shotgun (WGS) entry which is preliminary data.</text>
</comment>
<dbReference type="Pfam" id="PF00098">
    <property type="entry name" value="zf-CCHC"/>
    <property type="match status" value="1"/>
</dbReference>
<dbReference type="SUPFAM" id="SSF57756">
    <property type="entry name" value="Retrovirus zinc finger-like domains"/>
    <property type="match status" value="1"/>
</dbReference>
<dbReference type="PROSITE" id="PS50158">
    <property type="entry name" value="ZF_CCHC"/>
    <property type="match status" value="1"/>
</dbReference>
<dbReference type="InterPro" id="IPR036875">
    <property type="entry name" value="Znf_CCHC_sf"/>
</dbReference>
<dbReference type="GO" id="GO:0003676">
    <property type="term" value="F:nucleic acid binding"/>
    <property type="evidence" value="ECO:0007669"/>
    <property type="project" value="InterPro"/>
</dbReference>
<organism evidence="4 5">
    <name type="scientific">Saponaria officinalis</name>
    <name type="common">Common soapwort</name>
    <name type="synonym">Lychnis saponaria</name>
    <dbReference type="NCBI Taxonomy" id="3572"/>
    <lineage>
        <taxon>Eukaryota</taxon>
        <taxon>Viridiplantae</taxon>
        <taxon>Streptophyta</taxon>
        <taxon>Embryophyta</taxon>
        <taxon>Tracheophyta</taxon>
        <taxon>Spermatophyta</taxon>
        <taxon>Magnoliopsida</taxon>
        <taxon>eudicotyledons</taxon>
        <taxon>Gunneridae</taxon>
        <taxon>Pentapetalae</taxon>
        <taxon>Caryophyllales</taxon>
        <taxon>Caryophyllaceae</taxon>
        <taxon>Caryophylleae</taxon>
        <taxon>Saponaria</taxon>
    </lineage>
</organism>
<keyword evidence="1" id="KW-0862">Zinc</keyword>
<dbReference type="EMBL" id="JBDFQZ010000010">
    <property type="protein sequence ID" value="KAK9681641.1"/>
    <property type="molecule type" value="Genomic_DNA"/>
</dbReference>
<feature type="region of interest" description="Disordered" evidence="2">
    <location>
        <begin position="205"/>
        <end position="232"/>
    </location>
</feature>
<evidence type="ECO:0000256" key="1">
    <source>
        <dbReference type="PROSITE-ProRule" id="PRU00047"/>
    </source>
</evidence>
<evidence type="ECO:0000256" key="2">
    <source>
        <dbReference type="SAM" id="MobiDB-lite"/>
    </source>
</evidence>
<accession>A0AAW1HY67</accession>
<name>A0AAW1HY67_SAPOF</name>
<keyword evidence="1" id="KW-0863">Zinc-finger</keyword>
<dbReference type="Proteomes" id="UP001443914">
    <property type="component" value="Unassembled WGS sequence"/>
</dbReference>
<reference evidence="4" key="1">
    <citation type="submission" date="2024-03" db="EMBL/GenBank/DDBJ databases">
        <title>WGS assembly of Saponaria officinalis var. Norfolk2.</title>
        <authorList>
            <person name="Jenkins J."/>
            <person name="Shu S."/>
            <person name="Grimwood J."/>
            <person name="Barry K."/>
            <person name="Goodstein D."/>
            <person name="Schmutz J."/>
            <person name="Leebens-Mack J."/>
            <person name="Osbourn A."/>
        </authorList>
    </citation>
    <scope>NUCLEOTIDE SEQUENCE [LARGE SCALE GENOMIC DNA]</scope>
    <source>
        <strain evidence="4">JIC</strain>
    </source>
</reference>
<dbReference type="InterPro" id="IPR001878">
    <property type="entry name" value="Znf_CCHC"/>
</dbReference>
<dbReference type="GO" id="GO:0008270">
    <property type="term" value="F:zinc ion binding"/>
    <property type="evidence" value="ECO:0007669"/>
    <property type="project" value="UniProtKB-KW"/>
</dbReference>
<keyword evidence="5" id="KW-1185">Reference proteome</keyword>
<dbReference type="SMART" id="SM00343">
    <property type="entry name" value="ZnF_C2HC"/>
    <property type="match status" value="1"/>
</dbReference>
<feature type="domain" description="CCHC-type" evidence="3">
    <location>
        <begin position="192"/>
        <end position="205"/>
    </location>
</feature>
<evidence type="ECO:0000259" key="3">
    <source>
        <dbReference type="PROSITE" id="PS50158"/>
    </source>
</evidence>
<dbReference type="AlphaFoldDB" id="A0AAW1HY67"/>
<feature type="compositionally biased region" description="Polar residues" evidence="2">
    <location>
        <begin position="214"/>
        <end position="232"/>
    </location>
</feature>
<feature type="region of interest" description="Disordered" evidence="2">
    <location>
        <begin position="138"/>
        <end position="193"/>
    </location>
</feature>
<dbReference type="PANTHER" id="PTHR47592">
    <property type="entry name" value="PBF68 PROTEIN"/>
    <property type="match status" value="1"/>
</dbReference>